<reference evidence="2" key="1">
    <citation type="journal article" date="2014" name="Genome Announc.">
        <title>Draft genome sequence of Weissella oryzae SG25T, isolated from fermented rice grains.</title>
        <authorList>
            <person name="Tanizawa Y."/>
            <person name="Fujisawa T."/>
            <person name="Mochizuki T."/>
            <person name="Kaminuma E."/>
            <person name="Suzuki Y."/>
            <person name="Nakamura Y."/>
            <person name="Tohno M."/>
        </authorList>
    </citation>
    <scope>NUCLEOTIDE SEQUENCE [LARGE SCALE GENOMIC DNA]</scope>
    <source>
        <strain evidence="2">DSM 25784 / JCM 18191 / LMG 30913 / SG25</strain>
    </source>
</reference>
<dbReference type="STRING" id="1329250.WOSG25_061380"/>
<evidence type="ECO:0000313" key="1">
    <source>
        <dbReference type="EMBL" id="GAK31008.1"/>
    </source>
</evidence>
<dbReference type="Proteomes" id="UP000030643">
    <property type="component" value="Unassembled WGS sequence"/>
</dbReference>
<dbReference type="AlphaFoldDB" id="A0A069CUU6"/>
<gene>
    <name evidence="1" type="ORF">WOSG25_061380</name>
</gene>
<sequence length="110" mass="12557">MKYTDQVIFVNESGNHYDPDLGRNVHNKILEYKQVAHVVVPSIEKSTVVFGDIRTDVISLHLKQPFLNTYDFCLVALPGREIRKYFFVTEKRVGNRQVITMRGGENGASS</sequence>
<name>A0A069CUU6_WEIOS</name>
<protein>
    <submittedName>
        <fullName evidence="1">Uncharacterized protein</fullName>
    </submittedName>
</protein>
<keyword evidence="2" id="KW-1185">Reference proteome</keyword>
<dbReference type="EMBL" id="DF820489">
    <property type="protein sequence ID" value="GAK31008.1"/>
    <property type="molecule type" value="Genomic_DNA"/>
</dbReference>
<proteinExistence type="predicted"/>
<dbReference type="OrthoDB" id="2969230at2"/>
<accession>A0A069CUU6</accession>
<organism evidence="1 2">
    <name type="scientific">Weissella oryzae (strain DSM 25784 / JCM 18191 / LMG 30913 / SG25)</name>
    <dbReference type="NCBI Taxonomy" id="1329250"/>
    <lineage>
        <taxon>Bacteria</taxon>
        <taxon>Bacillati</taxon>
        <taxon>Bacillota</taxon>
        <taxon>Bacilli</taxon>
        <taxon>Lactobacillales</taxon>
        <taxon>Lactobacillaceae</taxon>
        <taxon>Weissella</taxon>
    </lineage>
</organism>
<dbReference type="RefSeq" id="WP_045476722.1">
    <property type="nucleotide sequence ID" value="NZ_DF820489.1"/>
</dbReference>
<dbReference type="eggNOG" id="ENOG5033FZ2">
    <property type="taxonomic scope" value="Bacteria"/>
</dbReference>
<evidence type="ECO:0000313" key="2">
    <source>
        <dbReference type="Proteomes" id="UP000030643"/>
    </source>
</evidence>